<dbReference type="AlphaFoldDB" id="A0A8S1E5K3"/>
<protein>
    <submittedName>
        <fullName evidence="1">Uncharacterized protein</fullName>
    </submittedName>
</protein>
<accession>A0A8S1E5K3</accession>
<reference evidence="1 2" key="1">
    <citation type="submission" date="2020-04" db="EMBL/GenBank/DDBJ databases">
        <authorList>
            <person name="Alioto T."/>
            <person name="Alioto T."/>
            <person name="Gomez Garrido J."/>
        </authorList>
    </citation>
    <scope>NUCLEOTIDE SEQUENCE [LARGE SCALE GENOMIC DNA]</scope>
</reference>
<organism evidence="1 2">
    <name type="scientific">Cloeon dipterum</name>
    <dbReference type="NCBI Taxonomy" id="197152"/>
    <lineage>
        <taxon>Eukaryota</taxon>
        <taxon>Metazoa</taxon>
        <taxon>Ecdysozoa</taxon>
        <taxon>Arthropoda</taxon>
        <taxon>Hexapoda</taxon>
        <taxon>Insecta</taxon>
        <taxon>Pterygota</taxon>
        <taxon>Palaeoptera</taxon>
        <taxon>Ephemeroptera</taxon>
        <taxon>Pisciforma</taxon>
        <taxon>Baetidae</taxon>
        <taxon>Cloeon</taxon>
    </lineage>
</organism>
<comment type="caution">
    <text evidence="1">The sequence shown here is derived from an EMBL/GenBank/DDBJ whole genome shotgun (WGS) entry which is preliminary data.</text>
</comment>
<gene>
    <name evidence="1" type="ORF">CLODIP_2_CD10545</name>
</gene>
<dbReference type="EMBL" id="CADEPI010000869">
    <property type="protein sequence ID" value="CAB3388699.1"/>
    <property type="molecule type" value="Genomic_DNA"/>
</dbReference>
<evidence type="ECO:0000313" key="2">
    <source>
        <dbReference type="Proteomes" id="UP000494165"/>
    </source>
</evidence>
<keyword evidence="2" id="KW-1185">Reference proteome</keyword>
<evidence type="ECO:0000313" key="1">
    <source>
        <dbReference type="EMBL" id="CAB3388699.1"/>
    </source>
</evidence>
<sequence length="110" mass="12814">MELVSFENIDSDYLHLHEFNYAWNSTVFDHLETDIREPSFDGKYKELFWTSGAPAKVKNSSLVSWCSTNKTCSFPKHFNYTNQKNKCLVLHRAQRILLTSKGSQMPDSDF</sequence>
<name>A0A8S1E5K3_9INSE</name>
<proteinExistence type="predicted"/>
<dbReference type="Proteomes" id="UP000494165">
    <property type="component" value="Unassembled WGS sequence"/>
</dbReference>